<keyword evidence="3" id="KW-0819">tRNA processing</keyword>
<dbReference type="NCBIfam" id="TIGR00276">
    <property type="entry name" value="tRNA epoxyqueuosine(34) reductase QueG"/>
    <property type="match status" value="1"/>
</dbReference>
<keyword evidence="8" id="KW-0411">Iron-sulfur</keyword>
<evidence type="ECO:0000259" key="9">
    <source>
        <dbReference type="PROSITE" id="PS51379"/>
    </source>
</evidence>
<keyword evidence="5" id="KW-0671">Queuosine biosynthesis</keyword>
<dbReference type="PANTHER" id="PTHR30002">
    <property type="entry name" value="EPOXYQUEUOSINE REDUCTASE"/>
    <property type="match status" value="1"/>
</dbReference>
<sequence length="415" mass="47264">MLTYNRGREKAEKQMLSGQKRVASMSLKEKIIAESKRIGIDKIGFASAEPFLVLEPSLREQKAKGHTSGFEHPVIEERIYPERTFENPQTIIAIALAYPTKIKEKVPRDEKRGMFARASWGIDYHDILRERLDRLIAFIKEQAQTMEEQVEWRFAPQVDTGELVDVAAAQRAGLGFIGRNGLLITEEFGSFVYLGEIVTNISLEPDEEVPFGCGDCMRCVTACPTKALLGDGRMNAQRCLSYQTQTKGMMPEEYRKKMHNVIYGCDICQLVCPYNRGKDFHFHQEMEPEVDTVYPKLQPMLSLSNKAFKEQFGHLSGSWRGKKPLQRNAIIALANVGDRSALPAIWRCATEDVRPVIRGTAYWAIGQLGVKEPEMWLERLQRCAELEPEEEALQELQPAIERLQAVITKKQEKEL</sequence>
<dbReference type="HOGENOM" id="CLU_030790_2_0_9"/>
<dbReference type="InterPro" id="IPR013542">
    <property type="entry name" value="QueG_DUF1730"/>
</dbReference>
<dbReference type="Pfam" id="PF13484">
    <property type="entry name" value="Fer4_16"/>
    <property type="match status" value="1"/>
</dbReference>
<dbReference type="EMBL" id="AEWT01000010">
    <property type="protein sequence ID" value="EGC69796.1"/>
    <property type="molecule type" value="Genomic_DNA"/>
</dbReference>
<evidence type="ECO:0000256" key="3">
    <source>
        <dbReference type="ARBA" id="ARBA00022694"/>
    </source>
</evidence>
<evidence type="ECO:0000256" key="6">
    <source>
        <dbReference type="ARBA" id="ARBA00023002"/>
    </source>
</evidence>
<reference evidence="10 11" key="1">
    <citation type="submission" date="2011-01" db="EMBL/GenBank/DDBJ databases">
        <authorList>
            <person name="Muzny D."/>
            <person name="Qin X."/>
            <person name="Deng J."/>
            <person name="Jiang H."/>
            <person name="Liu Y."/>
            <person name="Qu J."/>
            <person name="Song X.-Z."/>
            <person name="Zhang L."/>
            <person name="Thornton R."/>
            <person name="Coyle M."/>
            <person name="Francisco L."/>
            <person name="Jackson L."/>
            <person name="Javaid M."/>
            <person name="Korchina V."/>
            <person name="Kovar C."/>
            <person name="Mata R."/>
            <person name="Mathew T."/>
            <person name="Ngo R."/>
            <person name="Nguyen L."/>
            <person name="Nguyen N."/>
            <person name="Okwuonu G."/>
            <person name="Ongeri F."/>
            <person name="Pham C."/>
            <person name="Simmons D."/>
            <person name="Wilczek-Boney K."/>
            <person name="Hale W."/>
            <person name="Jakkamsetti A."/>
            <person name="Pham P."/>
            <person name="Ruth R."/>
            <person name="San Lucas F."/>
            <person name="Warren J."/>
            <person name="Zhang J."/>
            <person name="Zhao Z."/>
            <person name="Zhou C."/>
            <person name="Zhu D."/>
            <person name="Lee S."/>
            <person name="Bess C."/>
            <person name="Blankenburg K."/>
            <person name="Forbes L."/>
            <person name="Fu Q."/>
            <person name="Gubbala S."/>
            <person name="Hirani K."/>
            <person name="Jayaseelan J.C."/>
            <person name="Lara F."/>
            <person name="Munidasa M."/>
            <person name="Palculict T."/>
            <person name="Patil S."/>
            <person name="Pu L.-L."/>
            <person name="Saada N."/>
            <person name="Tang L."/>
            <person name="Weissenberger G."/>
            <person name="Zhu Y."/>
            <person name="Hemphill L."/>
            <person name="Shang Y."/>
            <person name="Youmans B."/>
            <person name="Ayvaz T."/>
            <person name="Ross M."/>
            <person name="Santibanez J."/>
            <person name="Aqrawi P."/>
            <person name="Gross S."/>
            <person name="Joshi V."/>
            <person name="Fowler G."/>
            <person name="Nazareth L."/>
            <person name="Reid J."/>
            <person name="Worley K."/>
            <person name="Petrosino J."/>
            <person name="Highlander S."/>
            <person name="Gibbs R."/>
        </authorList>
    </citation>
    <scope>NUCLEOTIDE SEQUENCE [LARGE SCALE GENOMIC DNA]</scope>
    <source>
        <strain evidence="10 11">ATCC 12755</strain>
    </source>
</reference>
<dbReference type="InterPro" id="IPR017896">
    <property type="entry name" value="4Fe4S_Fe-S-bd"/>
</dbReference>
<dbReference type="Proteomes" id="UP000004835">
    <property type="component" value="Unassembled WGS sequence"/>
</dbReference>
<feature type="domain" description="4Fe-4S ferredoxin-type" evidence="9">
    <location>
        <begin position="201"/>
        <end position="233"/>
    </location>
</feature>
<evidence type="ECO:0000313" key="10">
    <source>
        <dbReference type="EMBL" id="EGC69796.1"/>
    </source>
</evidence>
<dbReference type="GO" id="GO:0008616">
    <property type="term" value="P:tRNA queuosine(34) biosynthetic process"/>
    <property type="evidence" value="ECO:0007669"/>
    <property type="project" value="UniProtKB-KW"/>
</dbReference>
<dbReference type="SUPFAM" id="SSF48371">
    <property type="entry name" value="ARM repeat"/>
    <property type="match status" value="1"/>
</dbReference>
<keyword evidence="6" id="KW-0560">Oxidoreductase</keyword>
<organism evidence="10 11">
    <name type="scientific">Enterococcus casseliflavus ATCC 12755</name>
    <dbReference type="NCBI Taxonomy" id="888066"/>
    <lineage>
        <taxon>Bacteria</taxon>
        <taxon>Bacillati</taxon>
        <taxon>Bacillota</taxon>
        <taxon>Bacilli</taxon>
        <taxon>Lactobacillales</taxon>
        <taxon>Enterococcaceae</taxon>
        <taxon>Enterococcus</taxon>
    </lineage>
</organism>
<accession>F0EI96</accession>
<evidence type="ECO:0000256" key="4">
    <source>
        <dbReference type="ARBA" id="ARBA00022723"/>
    </source>
</evidence>
<dbReference type="InterPro" id="IPR011989">
    <property type="entry name" value="ARM-like"/>
</dbReference>
<dbReference type="SUPFAM" id="SSF54862">
    <property type="entry name" value="4Fe-4S ferredoxins"/>
    <property type="match status" value="1"/>
</dbReference>
<dbReference type="AlphaFoldDB" id="F0EI96"/>
<keyword evidence="7" id="KW-0408">Iron</keyword>
<comment type="caution">
    <text evidence="10">The sequence shown here is derived from an EMBL/GenBank/DDBJ whole genome shotgun (WGS) entry which is preliminary data.</text>
</comment>
<dbReference type="GO" id="GO:0051539">
    <property type="term" value="F:4 iron, 4 sulfur cluster binding"/>
    <property type="evidence" value="ECO:0007669"/>
    <property type="project" value="UniProtKB-KW"/>
</dbReference>
<keyword evidence="2" id="KW-0963">Cytoplasm</keyword>
<evidence type="ECO:0000256" key="2">
    <source>
        <dbReference type="ARBA" id="ARBA00022490"/>
    </source>
</evidence>
<evidence type="ECO:0000256" key="5">
    <source>
        <dbReference type="ARBA" id="ARBA00022785"/>
    </source>
</evidence>
<dbReference type="Gene3D" id="1.25.10.10">
    <property type="entry name" value="Leucine-rich Repeat Variant"/>
    <property type="match status" value="1"/>
</dbReference>
<keyword evidence="1" id="KW-0004">4Fe-4S</keyword>
<dbReference type="InterPro" id="IPR004453">
    <property type="entry name" value="QueG"/>
</dbReference>
<evidence type="ECO:0000256" key="8">
    <source>
        <dbReference type="ARBA" id="ARBA00023014"/>
    </source>
</evidence>
<dbReference type="PROSITE" id="PS00198">
    <property type="entry name" value="4FE4S_FER_1"/>
    <property type="match status" value="1"/>
</dbReference>
<dbReference type="PROSITE" id="PS51379">
    <property type="entry name" value="4FE4S_FER_2"/>
    <property type="match status" value="1"/>
</dbReference>
<evidence type="ECO:0000256" key="7">
    <source>
        <dbReference type="ARBA" id="ARBA00023004"/>
    </source>
</evidence>
<protein>
    <submittedName>
        <fullName evidence="10">Putative iron-sulfur cluster-binding protein</fullName>
    </submittedName>
</protein>
<name>F0EI96_ENTCA</name>
<dbReference type="InterPro" id="IPR017900">
    <property type="entry name" value="4Fe4S_Fe_S_CS"/>
</dbReference>
<proteinExistence type="predicted"/>
<dbReference type="GO" id="GO:0046872">
    <property type="term" value="F:metal ion binding"/>
    <property type="evidence" value="ECO:0007669"/>
    <property type="project" value="UniProtKB-KW"/>
</dbReference>
<keyword evidence="4" id="KW-0479">Metal-binding</keyword>
<gene>
    <name evidence="10" type="ORF">HMPREF9087_1184</name>
</gene>
<dbReference type="InterPro" id="IPR016024">
    <property type="entry name" value="ARM-type_fold"/>
</dbReference>
<dbReference type="Pfam" id="PF08331">
    <property type="entry name" value="QueG_DUF1730"/>
    <property type="match status" value="1"/>
</dbReference>
<dbReference type="GO" id="GO:0052693">
    <property type="term" value="F:epoxyqueuosine reductase activity"/>
    <property type="evidence" value="ECO:0007669"/>
    <property type="project" value="TreeGrafter"/>
</dbReference>
<dbReference type="PANTHER" id="PTHR30002:SF4">
    <property type="entry name" value="EPOXYQUEUOSINE REDUCTASE"/>
    <property type="match status" value="1"/>
</dbReference>
<evidence type="ECO:0000313" key="11">
    <source>
        <dbReference type="Proteomes" id="UP000004835"/>
    </source>
</evidence>
<evidence type="ECO:0000256" key="1">
    <source>
        <dbReference type="ARBA" id="ARBA00022485"/>
    </source>
</evidence>